<evidence type="ECO:0000313" key="7">
    <source>
        <dbReference type="EMBL" id="PMQ20233.1"/>
    </source>
</evidence>
<dbReference type="InterPro" id="IPR006311">
    <property type="entry name" value="TAT_signal"/>
</dbReference>
<dbReference type="PROSITE" id="PS51352">
    <property type="entry name" value="THIOREDOXIN_2"/>
    <property type="match status" value="1"/>
</dbReference>
<dbReference type="EMBL" id="PNQX01000001">
    <property type="protein sequence ID" value="PMQ20233.1"/>
    <property type="molecule type" value="Genomic_DNA"/>
</dbReference>
<dbReference type="PANTHER" id="PTHR42852:SF6">
    <property type="entry name" value="THIOL:DISULFIDE INTERCHANGE PROTEIN DSBE"/>
    <property type="match status" value="1"/>
</dbReference>
<keyword evidence="4" id="KW-1015">Disulfide bond</keyword>
<dbReference type="OMA" id="IIRWPLI"/>
<name>A0A2N7S2B8_9MICC</name>
<dbReference type="GO" id="GO:0030313">
    <property type="term" value="C:cell envelope"/>
    <property type="evidence" value="ECO:0007669"/>
    <property type="project" value="UniProtKB-SubCell"/>
</dbReference>
<dbReference type="GO" id="GO:0017004">
    <property type="term" value="P:cytochrome complex assembly"/>
    <property type="evidence" value="ECO:0007669"/>
    <property type="project" value="UniProtKB-KW"/>
</dbReference>
<dbReference type="Pfam" id="PF00578">
    <property type="entry name" value="AhpC-TSA"/>
    <property type="match status" value="1"/>
</dbReference>
<evidence type="ECO:0000256" key="3">
    <source>
        <dbReference type="ARBA" id="ARBA00022968"/>
    </source>
</evidence>
<dbReference type="InterPro" id="IPR000866">
    <property type="entry name" value="AhpC/TSA"/>
</dbReference>
<keyword evidence="3" id="KW-0812">Transmembrane</keyword>
<comment type="caution">
    <text evidence="7">The sequence shown here is derived from an EMBL/GenBank/DDBJ whole genome shotgun (WGS) entry which is preliminary data.</text>
</comment>
<dbReference type="InterPro" id="IPR050553">
    <property type="entry name" value="Thioredoxin_ResA/DsbE_sf"/>
</dbReference>
<comment type="subcellular location">
    <subcellularLocation>
        <location evidence="1">Cell envelope</location>
    </subcellularLocation>
</comment>
<reference evidence="7 8" key="1">
    <citation type="journal article" date="2017" name="Elife">
        <title>Extensive horizontal gene transfer in cheese-associated bacteria.</title>
        <authorList>
            <person name="Bonham K.S."/>
            <person name="Wolfe B.E."/>
            <person name="Dutton R.J."/>
        </authorList>
    </citation>
    <scope>NUCLEOTIDE SEQUENCE [LARGE SCALE GENOMIC DNA]</scope>
    <source>
        <strain evidence="7 8">JB182</strain>
    </source>
</reference>
<dbReference type="AlphaFoldDB" id="A0A2N7S2B8"/>
<dbReference type="PANTHER" id="PTHR42852">
    <property type="entry name" value="THIOL:DISULFIDE INTERCHANGE PROTEIN DSBE"/>
    <property type="match status" value="1"/>
</dbReference>
<sequence length="207" mass="22551">MTDPVPNPGPFSRRTMLRTLLVAAAVVPLAACSGKEDALTAQANSGDGKNYIAGDGAVEEYEVAKRSEPVTIKASTYHGTDIDFTQWQGKPVVMNFWYAACAPCRIEAPDLKKIAEEFGEKVEFIGVNVRDEAEAAKAFERTFEIPYESIQDTDGNIQLAMTKYVPLQAVPSTLVLDRQGRVRARVIGAVEPSTLKSLINTALTEEL</sequence>
<evidence type="ECO:0000256" key="1">
    <source>
        <dbReference type="ARBA" id="ARBA00004196"/>
    </source>
</evidence>
<accession>A0A2N7S2B8</accession>
<feature type="domain" description="Thioredoxin" evidence="6">
    <location>
        <begin position="61"/>
        <end position="204"/>
    </location>
</feature>
<dbReference type="PROSITE" id="PS51318">
    <property type="entry name" value="TAT"/>
    <property type="match status" value="1"/>
</dbReference>
<gene>
    <name evidence="7" type="ORF">CIK84_01000</name>
</gene>
<dbReference type="GeneID" id="303186052"/>
<dbReference type="RefSeq" id="WP_013349798.1">
    <property type="nucleotide sequence ID" value="NZ_JABUYH010000002.1"/>
</dbReference>
<proteinExistence type="predicted"/>
<evidence type="ECO:0000256" key="2">
    <source>
        <dbReference type="ARBA" id="ARBA00022748"/>
    </source>
</evidence>
<evidence type="ECO:0000256" key="5">
    <source>
        <dbReference type="ARBA" id="ARBA00023284"/>
    </source>
</evidence>
<dbReference type="Proteomes" id="UP000235739">
    <property type="component" value="Unassembled WGS sequence"/>
</dbReference>
<keyword evidence="2" id="KW-0201">Cytochrome c-type biogenesis</keyword>
<dbReference type="Gene3D" id="3.40.30.10">
    <property type="entry name" value="Glutaredoxin"/>
    <property type="match status" value="1"/>
</dbReference>
<dbReference type="InterPro" id="IPR013766">
    <property type="entry name" value="Thioredoxin_domain"/>
</dbReference>
<keyword evidence="3" id="KW-0735">Signal-anchor</keyword>
<evidence type="ECO:0000259" key="6">
    <source>
        <dbReference type="PROSITE" id="PS51352"/>
    </source>
</evidence>
<dbReference type="GO" id="GO:0016209">
    <property type="term" value="F:antioxidant activity"/>
    <property type="evidence" value="ECO:0007669"/>
    <property type="project" value="InterPro"/>
</dbReference>
<keyword evidence="5" id="KW-0676">Redox-active center</keyword>
<evidence type="ECO:0000256" key="4">
    <source>
        <dbReference type="ARBA" id="ARBA00023157"/>
    </source>
</evidence>
<evidence type="ECO:0000313" key="8">
    <source>
        <dbReference type="Proteomes" id="UP000235739"/>
    </source>
</evidence>
<dbReference type="SUPFAM" id="SSF52833">
    <property type="entry name" value="Thioredoxin-like"/>
    <property type="match status" value="1"/>
</dbReference>
<dbReference type="CDD" id="cd02966">
    <property type="entry name" value="TlpA_like_family"/>
    <property type="match status" value="1"/>
</dbReference>
<protein>
    <submittedName>
        <fullName evidence="7">TlpA family protein disulfide reductase</fullName>
    </submittedName>
</protein>
<dbReference type="GO" id="GO:0016491">
    <property type="term" value="F:oxidoreductase activity"/>
    <property type="evidence" value="ECO:0007669"/>
    <property type="project" value="InterPro"/>
</dbReference>
<dbReference type="InterPro" id="IPR036249">
    <property type="entry name" value="Thioredoxin-like_sf"/>
</dbReference>
<organism evidence="7 8">
    <name type="scientific">Glutamicibacter arilaitensis</name>
    <dbReference type="NCBI Taxonomy" id="256701"/>
    <lineage>
        <taxon>Bacteria</taxon>
        <taxon>Bacillati</taxon>
        <taxon>Actinomycetota</taxon>
        <taxon>Actinomycetes</taxon>
        <taxon>Micrococcales</taxon>
        <taxon>Micrococcaceae</taxon>
        <taxon>Glutamicibacter</taxon>
    </lineage>
</organism>